<dbReference type="KEGG" id="avg:I6H45_08530"/>
<dbReference type="GO" id="GO:0008738">
    <property type="term" value="F:L-fuculose-phosphate aldolase activity"/>
    <property type="evidence" value="ECO:0007669"/>
    <property type="project" value="UniProtKB-EC"/>
</dbReference>
<dbReference type="GeneID" id="79022784"/>
<dbReference type="SUPFAM" id="SSF53639">
    <property type="entry name" value="AraD/HMP-PK domain-like"/>
    <property type="match status" value="1"/>
</dbReference>
<reference evidence="4 5" key="1">
    <citation type="submission" date="2020-12" db="EMBL/GenBank/DDBJ databases">
        <title>FDA dAtabase for Regulatory Grade micrObial Sequences (FDA-ARGOS): Supporting development and validation of Infectious Disease Dx tests.</title>
        <authorList>
            <person name="Sproer C."/>
            <person name="Gronow S."/>
            <person name="Severitt S."/>
            <person name="Schroder I."/>
            <person name="Tallon L."/>
            <person name="Sadzewicz L."/>
            <person name="Zhao X."/>
            <person name="Boylan J."/>
            <person name="Ott S."/>
            <person name="Bowen H."/>
            <person name="Vavikolanu K."/>
            <person name="Mehta A."/>
            <person name="Aluvathingal J."/>
            <person name="Nadendla S."/>
            <person name="Lowell S."/>
            <person name="Myers T."/>
            <person name="Yan Y."/>
            <person name="Sichtig H."/>
        </authorList>
    </citation>
    <scope>NUCLEOTIDE SEQUENCE [LARGE SCALE GENOMIC DNA]</scope>
    <source>
        <strain evidence="4 5">FDAARGOS_988</strain>
    </source>
</reference>
<dbReference type="PANTHER" id="PTHR22789">
    <property type="entry name" value="FUCULOSE PHOSPHATE ALDOLASE"/>
    <property type="match status" value="1"/>
</dbReference>
<sequence length="218" mass="24261">MNYIKEREELVEYGKIMSKEGLSSGTSGNLSIYDAEKGLVFITPSGVDYLKTKPEDIVVMNLEGEIIEGDKKPSSEWHLHTLFYKNKPEARAVVHTHSVYCTTFSSLRMPIYPVHYVIADANAFEVPCARYERYGTEKLAKAAVEASGDSNAVLLANHGLVVCGKNLKSAYGLAKEMEYIAEIQYRAMSVGKPVLLTDEEMEEVAEGFKSYGQAQKKD</sequence>
<evidence type="ECO:0000256" key="2">
    <source>
        <dbReference type="ARBA" id="ARBA00023239"/>
    </source>
</evidence>
<dbReference type="InterPro" id="IPR036409">
    <property type="entry name" value="Aldolase_II/adducin_N_sf"/>
</dbReference>
<organism evidence="4 5">
    <name type="scientific">Anaerococcus vaginalis</name>
    <dbReference type="NCBI Taxonomy" id="33037"/>
    <lineage>
        <taxon>Bacteria</taxon>
        <taxon>Bacillati</taxon>
        <taxon>Bacillota</taxon>
        <taxon>Tissierellia</taxon>
        <taxon>Tissierellales</taxon>
        <taxon>Peptoniphilaceae</taxon>
        <taxon>Anaerococcus</taxon>
    </lineage>
</organism>
<protein>
    <submittedName>
        <fullName evidence="4">L-fuculose-phosphate aldolase</fullName>
        <ecNumber evidence="4">4.1.2.17</ecNumber>
    </submittedName>
</protein>
<feature type="domain" description="Class II aldolase/adducin N-terminal" evidence="3">
    <location>
        <begin position="8"/>
        <end position="185"/>
    </location>
</feature>
<dbReference type="RefSeq" id="WP_004839549.1">
    <property type="nucleotide sequence ID" value="NZ_CP066014.1"/>
</dbReference>
<dbReference type="NCBIfam" id="NF005302">
    <property type="entry name" value="PRK06833.1"/>
    <property type="match status" value="1"/>
</dbReference>
<dbReference type="SMART" id="SM01007">
    <property type="entry name" value="Aldolase_II"/>
    <property type="match status" value="1"/>
</dbReference>
<keyword evidence="1" id="KW-0479">Metal-binding</keyword>
<dbReference type="EMBL" id="CP066014">
    <property type="protein sequence ID" value="QQB61835.1"/>
    <property type="molecule type" value="Genomic_DNA"/>
</dbReference>
<dbReference type="InterPro" id="IPR001303">
    <property type="entry name" value="Aldolase_II/adducin_N"/>
</dbReference>
<dbReference type="Gene3D" id="3.40.225.10">
    <property type="entry name" value="Class II aldolase/adducin N-terminal domain"/>
    <property type="match status" value="1"/>
</dbReference>
<dbReference type="Pfam" id="PF00596">
    <property type="entry name" value="Aldolase_II"/>
    <property type="match status" value="1"/>
</dbReference>
<evidence type="ECO:0000259" key="3">
    <source>
        <dbReference type="SMART" id="SM01007"/>
    </source>
</evidence>
<dbReference type="GO" id="GO:0005829">
    <property type="term" value="C:cytosol"/>
    <property type="evidence" value="ECO:0007669"/>
    <property type="project" value="TreeGrafter"/>
</dbReference>
<dbReference type="Proteomes" id="UP000595276">
    <property type="component" value="Chromosome"/>
</dbReference>
<dbReference type="GO" id="GO:0019323">
    <property type="term" value="P:pentose catabolic process"/>
    <property type="evidence" value="ECO:0007669"/>
    <property type="project" value="TreeGrafter"/>
</dbReference>
<dbReference type="EC" id="4.1.2.17" evidence="4"/>
<name>A0A7T4F0Q8_9FIRM</name>
<dbReference type="PANTHER" id="PTHR22789:SF0">
    <property type="entry name" value="3-OXO-TETRONATE 4-PHOSPHATE DECARBOXYLASE-RELATED"/>
    <property type="match status" value="1"/>
</dbReference>
<accession>A0A7T4F0Q8</accession>
<gene>
    <name evidence="4" type="ORF">I6H45_08530</name>
</gene>
<evidence type="ECO:0000256" key="1">
    <source>
        <dbReference type="ARBA" id="ARBA00022723"/>
    </source>
</evidence>
<proteinExistence type="predicted"/>
<dbReference type="InterPro" id="IPR050197">
    <property type="entry name" value="Aldolase_class_II_sugar_metab"/>
</dbReference>
<dbReference type="AlphaFoldDB" id="A0A7T4F0Q8"/>
<evidence type="ECO:0000313" key="5">
    <source>
        <dbReference type="Proteomes" id="UP000595276"/>
    </source>
</evidence>
<dbReference type="GO" id="GO:0046872">
    <property type="term" value="F:metal ion binding"/>
    <property type="evidence" value="ECO:0007669"/>
    <property type="project" value="UniProtKB-KW"/>
</dbReference>
<keyword evidence="2 4" id="KW-0456">Lyase</keyword>
<evidence type="ECO:0000313" key="4">
    <source>
        <dbReference type="EMBL" id="QQB61835.1"/>
    </source>
</evidence>